<sequence>MNATISLPPTGIREGTLAPWIMWSIWMSRNNKIFSNRFFTARETLDLALLRAREWQEAQEIPRTSGPKKRINRSTIPSSFKRCQTDGAWNEEAKAGGMGWVFLNNKQHQITKNSIAKRNVASPLIAEGLAIRHALIHALDLIPCMWLQTHRCSSRQSIPEAVHRRSMVSFRT</sequence>
<accession>A0A6D2I1B8</accession>
<feature type="domain" description="RNase H type-1" evidence="1">
    <location>
        <begin position="85"/>
        <end position="141"/>
    </location>
</feature>
<dbReference type="Pfam" id="PF13456">
    <property type="entry name" value="RVT_3"/>
    <property type="match status" value="1"/>
</dbReference>
<proteinExistence type="predicted"/>
<evidence type="ECO:0000313" key="2">
    <source>
        <dbReference type="EMBL" id="CAA7019205.1"/>
    </source>
</evidence>
<gene>
    <name evidence="2" type="ORF">MERR_LOCUS6440</name>
</gene>
<dbReference type="Proteomes" id="UP000467841">
    <property type="component" value="Unassembled WGS sequence"/>
</dbReference>
<dbReference type="AlphaFoldDB" id="A0A6D2I1B8"/>
<dbReference type="PANTHER" id="PTHR47074:SF49">
    <property type="entry name" value="POLYNUCLEOTIDYL TRANSFERASE, RIBONUCLEASE H-LIKE SUPERFAMILY PROTEIN"/>
    <property type="match status" value="1"/>
</dbReference>
<dbReference type="InterPro" id="IPR002156">
    <property type="entry name" value="RNaseH_domain"/>
</dbReference>
<evidence type="ECO:0000313" key="3">
    <source>
        <dbReference type="Proteomes" id="UP000467841"/>
    </source>
</evidence>
<dbReference type="OrthoDB" id="1745633at2759"/>
<evidence type="ECO:0000259" key="1">
    <source>
        <dbReference type="Pfam" id="PF13456"/>
    </source>
</evidence>
<comment type="caution">
    <text evidence="2">The sequence shown here is derived from an EMBL/GenBank/DDBJ whole genome shotgun (WGS) entry which is preliminary data.</text>
</comment>
<dbReference type="InterPro" id="IPR012337">
    <property type="entry name" value="RNaseH-like_sf"/>
</dbReference>
<keyword evidence="3" id="KW-1185">Reference proteome</keyword>
<dbReference type="GO" id="GO:0003676">
    <property type="term" value="F:nucleic acid binding"/>
    <property type="evidence" value="ECO:0007669"/>
    <property type="project" value="InterPro"/>
</dbReference>
<dbReference type="SUPFAM" id="SSF53098">
    <property type="entry name" value="Ribonuclease H-like"/>
    <property type="match status" value="1"/>
</dbReference>
<name>A0A6D2I1B8_9BRAS</name>
<dbReference type="EMBL" id="CACVBM020000444">
    <property type="protein sequence ID" value="CAA7019205.1"/>
    <property type="molecule type" value="Genomic_DNA"/>
</dbReference>
<organism evidence="2 3">
    <name type="scientific">Microthlaspi erraticum</name>
    <dbReference type="NCBI Taxonomy" id="1685480"/>
    <lineage>
        <taxon>Eukaryota</taxon>
        <taxon>Viridiplantae</taxon>
        <taxon>Streptophyta</taxon>
        <taxon>Embryophyta</taxon>
        <taxon>Tracheophyta</taxon>
        <taxon>Spermatophyta</taxon>
        <taxon>Magnoliopsida</taxon>
        <taxon>eudicotyledons</taxon>
        <taxon>Gunneridae</taxon>
        <taxon>Pentapetalae</taxon>
        <taxon>rosids</taxon>
        <taxon>malvids</taxon>
        <taxon>Brassicales</taxon>
        <taxon>Brassicaceae</taxon>
        <taxon>Coluteocarpeae</taxon>
        <taxon>Microthlaspi</taxon>
    </lineage>
</organism>
<dbReference type="InterPro" id="IPR052929">
    <property type="entry name" value="RNase_H-like_EbsB-rel"/>
</dbReference>
<protein>
    <recommendedName>
        <fullName evidence="1">RNase H type-1 domain-containing protein</fullName>
    </recommendedName>
</protein>
<dbReference type="GO" id="GO:0004523">
    <property type="term" value="F:RNA-DNA hybrid ribonuclease activity"/>
    <property type="evidence" value="ECO:0007669"/>
    <property type="project" value="InterPro"/>
</dbReference>
<dbReference type="PANTHER" id="PTHR47074">
    <property type="entry name" value="BNAC02G40300D PROTEIN"/>
    <property type="match status" value="1"/>
</dbReference>
<reference evidence="2" key="1">
    <citation type="submission" date="2020-01" db="EMBL/GenBank/DDBJ databases">
        <authorList>
            <person name="Mishra B."/>
        </authorList>
    </citation>
    <scope>NUCLEOTIDE SEQUENCE [LARGE SCALE GENOMIC DNA]</scope>
</reference>